<dbReference type="PROSITE" id="PS01012">
    <property type="entry name" value="FOLYLPOLYGLU_SYNT_2"/>
    <property type="match status" value="2"/>
</dbReference>
<dbReference type="SUPFAM" id="SSF53623">
    <property type="entry name" value="MurD-like peptide ligases, catalytic domain"/>
    <property type="match status" value="2"/>
</dbReference>
<dbReference type="SUPFAM" id="SSF53244">
    <property type="entry name" value="MurD-like peptide ligases, peptide-binding domain"/>
    <property type="match status" value="2"/>
</dbReference>
<keyword evidence="8" id="KW-0067">ATP-binding</keyword>
<evidence type="ECO:0000256" key="6">
    <source>
        <dbReference type="ARBA" id="ARBA00022723"/>
    </source>
</evidence>
<keyword evidence="15" id="KW-1185">Reference proteome</keyword>
<evidence type="ECO:0000259" key="13">
    <source>
        <dbReference type="Pfam" id="PF08245"/>
    </source>
</evidence>
<dbReference type="Gene3D" id="3.40.1190.10">
    <property type="entry name" value="Mur-like, catalytic domain"/>
    <property type="match status" value="2"/>
</dbReference>
<dbReference type="GO" id="GO:0004326">
    <property type="term" value="F:tetrahydrofolylpolyglutamate synthase activity"/>
    <property type="evidence" value="ECO:0007669"/>
    <property type="project" value="UniProtKB-EC"/>
</dbReference>
<dbReference type="InterPro" id="IPR013221">
    <property type="entry name" value="Mur_ligase_cen"/>
</dbReference>
<dbReference type="EC" id="6.3.2.17" evidence="3"/>
<dbReference type="EMBL" id="OX597814">
    <property type="protein sequence ID" value="CAI9715162.1"/>
    <property type="molecule type" value="Genomic_DNA"/>
</dbReference>
<organism evidence="14 15">
    <name type="scientific">Octopus vulgaris</name>
    <name type="common">Common octopus</name>
    <dbReference type="NCBI Taxonomy" id="6645"/>
    <lineage>
        <taxon>Eukaryota</taxon>
        <taxon>Metazoa</taxon>
        <taxon>Spiralia</taxon>
        <taxon>Lophotrochozoa</taxon>
        <taxon>Mollusca</taxon>
        <taxon>Cephalopoda</taxon>
        <taxon>Coleoidea</taxon>
        <taxon>Octopodiformes</taxon>
        <taxon>Octopoda</taxon>
        <taxon>Incirrata</taxon>
        <taxon>Octopodidae</taxon>
        <taxon>Octopus</taxon>
    </lineage>
</organism>
<sequence length="1086" mass="123322">MEHDSSKEIGSNYRKTYEDAIVKLNLLQANKSQDPEAKLNFVRSCLTDINLTLGDLDKLSVIHIAGTKGKGSTCAYTQSILHHKGYKTGFFSSPHLIEVRERIRINGVPLSKEDFTKYFWICYDQLLEKKEQMPSYFQFLTLMAFYVFHKEDVDVAVIEVGLGGLYDCTNIVENPIVCGITHLGIDHVNVLGNSLESIAAHKAGIFKTGSIAVTAPQKEAAMKVLKQTATDKKCHLYLSPPFSSYEIVKENPAFYNKEPFEYENMALAIQLSRIWMDQNRGDTTCKVALEEFEDCKETIPVLDPVVEDVNKVIEALTSNQWLGRVQVVKRHNITYYLDGAHNEDSIKLCCEWFKKKSAEEIRFLSDNQKVVKILMFNITGARNSLALLDHLMECNFDLAVFTPNICYSEEVLCDQLKLAVTTQDANKVCQTNENFWRNLQCNRSSGDKDKFLNNNKYNEPNQQPNSGVLAESETHVFESIHDCIFWCSQGKDKALDKSLSIKSSMPPILEEADHVQILAKFAINPIKYLIQTQNTRIQHTMETLLYQHENTKLTASDEKSYDETIKTLNSLQNKKKIQTQATNKKDKLVFIRLCLENVGLTLKELDNLSVIHVAGTKGKGSTCFYTECILRNKGQKTGFFSSPHLIEVRERIRINGVPLSKGDFTKYFWICYNLLLKKNEQMPSYFQLLTVMAFYVFHKEAVSVAVIEVGLGGLYDCTNIVENPVVCGITHLGIDHVNVLGNTLESIAAHKAGIFKPGSIAVTVPQKEDAMKILKQTATNKNCSLYLSPPFSSYEIFKENPVFCNKEPLELENMTLAVQLSRIWMDRRKRDTTSEVALAESVDSEEAIPFLHPVVEDVDRVIEALTSNQWLGRVQIVKRHNITYYLDGAHTEESIMLCCEWFKKRSAEEIRSLSDNQKVVKILMFNITGARNSLDLLNHLKECNFDLAVFTPNICYSEEVITDQLKHAVTTQDANKVCQTNENFWRNLQCNKSCGDKDKFLNNNKYNEPNQQPNSDVLAESETHVFESIHDCIYWCSQSKDKALNKRLSIQPSMPSILEEADHVQILVTGSLYLVGGVLTIFRDSI</sequence>
<dbReference type="Proteomes" id="UP001162480">
    <property type="component" value="Chromosome 1"/>
</dbReference>
<evidence type="ECO:0000256" key="3">
    <source>
        <dbReference type="ARBA" id="ARBA00013025"/>
    </source>
</evidence>
<dbReference type="InterPro" id="IPR036565">
    <property type="entry name" value="Mur-like_cat_sf"/>
</dbReference>
<dbReference type="GO" id="GO:0046872">
    <property type="term" value="F:metal ion binding"/>
    <property type="evidence" value="ECO:0007669"/>
    <property type="project" value="UniProtKB-KW"/>
</dbReference>
<dbReference type="InterPro" id="IPR018109">
    <property type="entry name" value="Folylpolyglutamate_synth_CS"/>
</dbReference>
<dbReference type="GO" id="GO:0005524">
    <property type="term" value="F:ATP binding"/>
    <property type="evidence" value="ECO:0007669"/>
    <property type="project" value="UniProtKB-KW"/>
</dbReference>
<dbReference type="AlphaFoldDB" id="A0AA36EW32"/>
<evidence type="ECO:0000313" key="14">
    <source>
        <dbReference type="EMBL" id="CAI9715162.1"/>
    </source>
</evidence>
<dbReference type="InterPro" id="IPR036615">
    <property type="entry name" value="Mur_ligase_C_dom_sf"/>
</dbReference>
<keyword evidence="6" id="KW-0479">Metal-binding</keyword>
<name>A0AA36EW32_OCTVU</name>
<evidence type="ECO:0000256" key="1">
    <source>
        <dbReference type="ARBA" id="ARBA00005150"/>
    </source>
</evidence>
<keyword evidence="7" id="KW-0547">Nucleotide-binding</keyword>
<keyword evidence="9" id="KW-0460">Magnesium</keyword>
<reference evidence="14" key="1">
    <citation type="submission" date="2023-08" db="EMBL/GenBank/DDBJ databases">
        <authorList>
            <person name="Alioto T."/>
            <person name="Alioto T."/>
            <person name="Gomez Garrido J."/>
        </authorList>
    </citation>
    <scope>NUCLEOTIDE SEQUENCE</scope>
</reference>
<dbReference type="NCBIfam" id="TIGR01499">
    <property type="entry name" value="folC"/>
    <property type="match status" value="2"/>
</dbReference>
<dbReference type="Gene3D" id="3.90.190.20">
    <property type="entry name" value="Mur ligase, C-terminal domain"/>
    <property type="match status" value="2"/>
</dbReference>
<dbReference type="Pfam" id="PF08245">
    <property type="entry name" value="Mur_ligase_M"/>
    <property type="match status" value="2"/>
</dbReference>
<dbReference type="PANTHER" id="PTHR11136:SF5">
    <property type="entry name" value="FOLYLPOLYGLUTAMATE SYNTHASE, MITOCHONDRIAL"/>
    <property type="match status" value="1"/>
</dbReference>
<feature type="domain" description="Mur ligase central" evidence="13">
    <location>
        <begin position="613"/>
        <end position="784"/>
    </location>
</feature>
<evidence type="ECO:0000256" key="9">
    <source>
        <dbReference type="ARBA" id="ARBA00022842"/>
    </source>
</evidence>
<dbReference type="FunFam" id="3.40.1190.10:FF:000005">
    <property type="entry name" value="Folylpolyglutamate synthase"/>
    <property type="match status" value="2"/>
</dbReference>
<evidence type="ECO:0000256" key="12">
    <source>
        <dbReference type="ARBA" id="ARBA00047493"/>
    </source>
</evidence>
<evidence type="ECO:0000256" key="7">
    <source>
        <dbReference type="ARBA" id="ARBA00022741"/>
    </source>
</evidence>
<comment type="similarity">
    <text evidence="2">Belongs to the folylpolyglutamate synthase family.</text>
</comment>
<feature type="domain" description="Mur ligase central" evidence="13">
    <location>
        <begin position="64"/>
        <end position="228"/>
    </location>
</feature>
<dbReference type="PROSITE" id="PS01011">
    <property type="entry name" value="FOLYLPOLYGLU_SYNT_1"/>
    <property type="match status" value="2"/>
</dbReference>
<dbReference type="GO" id="GO:0005739">
    <property type="term" value="C:mitochondrion"/>
    <property type="evidence" value="ECO:0007669"/>
    <property type="project" value="TreeGrafter"/>
</dbReference>
<keyword evidence="4" id="KW-0554">One-carbon metabolism</keyword>
<evidence type="ECO:0000256" key="2">
    <source>
        <dbReference type="ARBA" id="ARBA00008276"/>
    </source>
</evidence>
<comment type="pathway">
    <text evidence="1">Cofactor biosynthesis; tetrahydrofolylpolyglutamate biosynthesis.</text>
</comment>
<evidence type="ECO:0000256" key="8">
    <source>
        <dbReference type="ARBA" id="ARBA00022840"/>
    </source>
</evidence>
<evidence type="ECO:0000256" key="10">
    <source>
        <dbReference type="ARBA" id="ARBA00030592"/>
    </source>
</evidence>
<dbReference type="GO" id="GO:0006730">
    <property type="term" value="P:one-carbon metabolic process"/>
    <property type="evidence" value="ECO:0007669"/>
    <property type="project" value="UniProtKB-KW"/>
</dbReference>
<dbReference type="InterPro" id="IPR001645">
    <property type="entry name" value="Folylpolyglutamate_synth"/>
</dbReference>
<proteinExistence type="inferred from homology"/>
<dbReference type="GO" id="GO:0005829">
    <property type="term" value="C:cytosol"/>
    <property type="evidence" value="ECO:0007669"/>
    <property type="project" value="TreeGrafter"/>
</dbReference>
<dbReference type="PANTHER" id="PTHR11136">
    <property type="entry name" value="FOLYLPOLYGLUTAMATE SYNTHASE-RELATED"/>
    <property type="match status" value="1"/>
</dbReference>
<gene>
    <name evidence="14" type="ORF">OCTVUL_1B026042</name>
</gene>
<evidence type="ECO:0000313" key="15">
    <source>
        <dbReference type="Proteomes" id="UP001162480"/>
    </source>
</evidence>
<protein>
    <recommendedName>
        <fullName evidence="3">tetrahydrofolate synthase</fullName>
        <ecNumber evidence="3">6.3.2.17</ecNumber>
    </recommendedName>
    <alternativeName>
        <fullName evidence="11">Folylpoly-gamma-glutamate synthetase</fullName>
    </alternativeName>
    <alternativeName>
        <fullName evidence="10">Tetrahydrofolylpolyglutamate synthase</fullName>
    </alternativeName>
</protein>
<evidence type="ECO:0000256" key="4">
    <source>
        <dbReference type="ARBA" id="ARBA00022563"/>
    </source>
</evidence>
<evidence type="ECO:0000256" key="11">
    <source>
        <dbReference type="ARBA" id="ARBA00030876"/>
    </source>
</evidence>
<evidence type="ECO:0000256" key="5">
    <source>
        <dbReference type="ARBA" id="ARBA00022598"/>
    </source>
</evidence>
<keyword evidence="5" id="KW-0436">Ligase</keyword>
<comment type="catalytic activity">
    <reaction evidence="12">
        <text>(6S)-5,6,7,8-tetrahydrofolyl-(gamma-L-Glu)(n) + L-glutamate + ATP = (6S)-5,6,7,8-tetrahydrofolyl-(gamma-L-Glu)(n+1) + ADP + phosphate + H(+)</text>
        <dbReference type="Rhea" id="RHEA:10580"/>
        <dbReference type="Rhea" id="RHEA-COMP:14738"/>
        <dbReference type="Rhea" id="RHEA-COMP:14740"/>
        <dbReference type="ChEBI" id="CHEBI:15378"/>
        <dbReference type="ChEBI" id="CHEBI:29985"/>
        <dbReference type="ChEBI" id="CHEBI:30616"/>
        <dbReference type="ChEBI" id="CHEBI:43474"/>
        <dbReference type="ChEBI" id="CHEBI:141005"/>
        <dbReference type="ChEBI" id="CHEBI:456216"/>
        <dbReference type="EC" id="6.3.2.17"/>
    </reaction>
</comment>
<accession>A0AA36EW32</accession>